<evidence type="ECO:0000256" key="1">
    <source>
        <dbReference type="SAM" id="Phobius"/>
    </source>
</evidence>
<dbReference type="PROSITE" id="PS51257">
    <property type="entry name" value="PROKAR_LIPOPROTEIN"/>
    <property type="match status" value="1"/>
</dbReference>
<keyword evidence="1" id="KW-1133">Transmembrane helix</keyword>
<organism evidence="2 3">
    <name type="scientific">Prauserella cavernicola</name>
    <dbReference type="NCBI Taxonomy" id="2800127"/>
    <lineage>
        <taxon>Bacteria</taxon>
        <taxon>Bacillati</taxon>
        <taxon>Actinomycetota</taxon>
        <taxon>Actinomycetes</taxon>
        <taxon>Pseudonocardiales</taxon>
        <taxon>Pseudonocardiaceae</taxon>
        <taxon>Prauserella</taxon>
    </lineage>
</organism>
<proteinExistence type="predicted"/>
<keyword evidence="1" id="KW-0472">Membrane</keyword>
<accession>A0A934QP61</accession>
<evidence type="ECO:0000313" key="2">
    <source>
        <dbReference type="EMBL" id="MBK1783587.1"/>
    </source>
</evidence>
<gene>
    <name evidence="2" type="ORF">JHE00_04550</name>
</gene>
<keyword evidence="3" id="KW-1185">Reference proteome</keyword>
<dbReference type="EMBL" id="JAENJH010000001">
    <property type="protein sequence ID" value="MBK1783587.1"/>
    <property type="molecule type" value="Genomic_DNA"/>
</dbReference>
<sequence length="308" mass="32765">MRKPGLFVGAVVALIGCGALAVWALATSGLFDGPVAEKLRVSSVYVAPEVDVDEAAAERIIGNRALTVAFVGPGTDLSRVCDDTGNATGGTVLVPISAGEDDYETYACDRISDEVGTSSTVEALTVRGIDEFLDEPLEALKVMTVNYDLLVKAEVVPDGARVITLSLPRYLLAAAAIGAVVFGSTIVYLGARRVGRFTAARRESRDAAHDSRRVLSAGAAALAQQIIELDGSYSRLRRRVKSSTASKKERSFVARYPTLVGDYTRLLAKLAKANESSTAALIDKVQVMNRRARNLAEIVDRTTSSNGR</sequence>
<dbReference type="Proteomes" id="UP000635245">
    <property type="component" value="Unassembled WGS sequence"/>
</dbReference>
<protein>
    <submittedName>
        <fullName evidence="2">Uncharacterized protein</fullName>
    </submittedName>
</protein>
<name>A0A934QP61_9PSEU</name>
<feature type="transmembrane region" description="Helical" evidence="1">
    <location>
        <begin position="170"/>
        <end position="191"/>
    </location>
</feature>
<dbReference type="RefSeq" id="WP_200315016.1">
    <property type="nucleotide sequence ID" value="NZ_JAENJH010000001.1"/>
</dbReference>
<evidence type="ECO:0000313" key="3">
    <source>
        <dbReference type="Proteomes" id="UP000635245"/>
    </source>
</evidence>
<dbReference type="AlphaFoldDB" id="A0A934QP61"/>
<reference evidence="2" key="1">
    <citation type="submission" date="2020-12" db="EMBL/GenBank/DDBJ databases">
        <title>Prauserella sp. ASG 168, a novel actinomycete isolated from cave rock.</title>
        <authorList>
            <person name="Suriyachadkun C."/>
        </authorList>
    </citation>
    <scope>NUCLEOTIDE SEQUENCE</scope>
    <source>
        <strain evidence="2">ASG 168</strain>
    </source>
</reference>
<keyword evidence="1" id="KW-0812">Transmembrane</keyword>
<comment type="caution">
    <text evidence="2">The sequence shown here is derived from an EMBL/GenBank/DDBJ whole genome shotgun (WGS) entry which is preliminary data.</text>
</comment>